<feature type="region of interest" description="Disordered" evidence="1">
    <location>
        <begin position="35"/>
        <end position="57"/>
    </location>
</feature>
<feature type="compositionally biased region" description="Basic and acidic residues" evidence="1">
    <location>
        <begin position="42"/>
        <end position="51"/>
    </location>
</feature>
<reference evidence="2" key="2">
    <citation type="journal article" date="2015" name="Data Brief">
        <title>Shoot transcriptome of the giant reed, Arundo donax.</title>
        <authorList>
            <person name="Barrero R.A."/>
            <person name="Guerrero F.D."/>
            <person name="Moolhuijzen P."/>
            <person name="Goolsby J.A."/>
            <person name="Tidwell J."/>
            <person name="Bellgard S.E."/>
            <person name="Bellgard M.I."/>
        </authorList>
    </citation>
    <scope>NUCLEOTIDE SEQUENCE</scope>
    <source>
        <tissue evidence="2">Shoot tissue taken approximately 20 cm above the soil surface</tissue>
    </source>
</reference>
<dbReference type="EMBL" id="GBRH01210606">
    <property type="protein sequence ID" value="JAD87289.1"/>
    <property type="molecule type" value="Transcribed_RNA"/>
</dbReference>
<reference evidence="2" key="1">
    <citation type="submission" date="2014-09" db="EMBL/GenBank/DDBJ databases">
        <authorList>
            <person name="Magalhaes I.L.F."/>
            <person name="Oliveira U."/>
            <person name="Santos F.R."/>
            <person name="Vidigal T.H.D.A."/>
            <person name="Brescovit A.D."/>
            <person name="Santos A.J."/>
        </authorList>
    </citation>
    <scope>NUCLEOTIDE SEQUENCE</scope>
    <source>
        <tissue evidence="2">Shoot tissue taken approximately 20 cm above the soil surface</tissue>
    </source>
</reference>
<name>A0A0A9DFC5_ARUDO</name>
<proteinExistence type="predicted"/>
<evidence type="ECO:0000313" key="2">
    <source>
        <dbReference type="EMBL" id="JAD87289.1"/>
    </source>
</evidence>
<accession>A0A0A9DFC5</accession>
<sequence>MRGQSKRWMLWPAQTRPSRMSNILSATSWKGGAELMASTSVKRRETAERSPGRMRVS</sequence>
<organism evidence="2">
    <name type="scientific">Arundo donax</name>
    <name type="common">Giant reed</name>
    <name type="synonym">Donax arundinaceus</name>
    <dbReference type="NCBI Taxonomy" id="35708"/>
    <lineage>
        <taxon>Eukaryota</taxon>
        <taxon>Viridiplantae</taxon>
        <taxon>Streptophyta</taxon>
        <taxon>Embryophyta</taxon>
        <taxon>Tracheophyta</taxon>
        <taxon>Spermatophyta</taxon>
        <taxon>Magnoliopsida</taxon>
        <taxon>Liliopsida</taxon>
        <taxon>Poales</taxon>
        <taxon>Poaceae</taxon>
        <taxon>PACMAD clade</taxon>
        <taxon>Arundinoideae</taxon>
        <taxon>Arundineae</taxon>
        <taxon>Arundo</taxon>
    </lineage>
</organism>
<protein>
    <submittedName>
        <fullName evidence="2">Uncharacterized protein</fullName>
    </submittedName>
</protein>
<dbReference type="AlphaFoldDB" id="A0A0A9DFC5"/>
<evidence type="ECO:0000256" key="1">
    <source>
        <dbReference type="SAM" id="MobiDB-lite"/>
    </source>
</evidence>